<keyword evidence="3" id="KW-0687">Ribonucleoprotein</keyword>
<evidence type="ECO:0000256" key="3">
    <source>
        <dbReference type="ARBA" id="ARBA00023274"/>
    </source>
</evidence>
<comment type="similarity">
    <text evidence="1">Belongs to the bacterial ribosomal protein bS16 family.</text>
</comment>
<protein>
    <submittedName>
        <fullName evidence="4">Ribosomal protein S16</fullName>
    </submittedName>
</protein>
<name>A0A2Z5ZB36_9STRA</name>
<dbReference type="InterPro" id="IPR000307">
    <property type="entry name" value="Ribosomal_bS16"/>
</dbReference>
<accession>A0A2Z5ZB36</accession>
<gene>
    <name evidence="4" type="primary">rps16</name>
</gene>
<keyword evidence="4" id="KW-0934">Plastid</keyword>
<dbReference type="GO" id="GO:0003735">
    <property type="term" value="F:structural constituent of ribosome"/>
    <property type="evidence" value="ECO:0007669"/>
    <property type="project" value="InterPro"/>
</dbReference>
<evidence type="ECO:0000313" key="4">
    <source>
        <dbReference type="EMBL" id="BBC77586.1"/>
    </source>
</evidence>
<dbReference type="SUPFAM" id="SSF54565">
    <property type="entry name" value="Ribosomal protein S16"/>
    <property type="match status" value="1"/>
</dbReference>
<geneLocation type="plastid" evidence="4"/>
<dbReference type="InterPro" id="IPR023803">
    <property type="entry name" value="Ribosomal_bS16_dom_sf"/>
</dbReference>
<keyword evidence="2 4" id="KW-0689">Ribosomal protein</keyword>
<dbReference type="GO" id="GO:0005739">
    <property type="term" value="C:mitochondrion"/>
    <property type="evidence" value="ECO:0007669"/>
    <property type="project" value="GOC"/>
</dbReference>
<evidence type="ECO:0000256" key="1">
    <source>
        <dbReference type="ARBA" id="ARBA00006668"/>
    </source>
</evidence>
<dbReference type="PANTHER" id="PTHR12919">
    <property type="entry name" value="30S RIBOSOMAL PROTEIN S16"/>
    <property type="match status" value="1"/>
</dbReference>
<sequence>MLKLRLKKVGKKHYPSYKFVISESKKSRNGKHLDILGYYNPFLKNYKFNINIVQKWLFLGINPTKKTLYLLKKYFNPYNI</sequence>
<dbReference type="Gene3D" id="3.30.1320.10">
    <property type="match status" value="1"/>
</dbReference>
<dbReference type="GO" id="GO:0015935">
    <property type="term" value="C:small ribosomal subunit"/>
    <property type="evidence" value="ECO:0007669"/>
    <property type="project" value="TreeGrafter"/>
</dbReference>
<dbReference type="NCBIfam" id="TIGR00002">
    <property type="entry name" value="S16"/>
    <property type="match status" value="1"/>
</dbReference>
<organism evidence="4">
    <name type="scientific">Nitzschia sp. PL1-4</name>
    <dbReference type="NCBI Taxonomy" id="2083272"/>
    <lineage>
        <taxon>Eukaryota</taxon>
        <taxon>Sar</taxon>
        <taxon>Stramenopiles</taxon>
        <taxon>Ochrophyta</taxon>
        <taxon>Bacillariophyta</taxon>
        <taxon>Bacillariophyceae</taxon>
        <taxon>Bacillariophycidae</taxon>
        <taxon>Bacillariales</taxon>
        <taxon>Bacillariaceae</taxon>
        <taxon>Nitzschia</taxon>
    </lineage>
</organism>
<dbReference type="GO" id="GO:0032543">
    <property type="term" value="P:mitochondrial translation"/>
    <property type="evidence" value="ECO:0007669"/>
    <property type="project" value="TreeGrafter"/>
</dbReference>
<evidence type="ECO:0000256" key="2">
    <source>
        <dbReference type="ARBA" id="ARBA00022980"/>
    </source>
</evidence>
<dbReference type="PANTHER" id="PTHR12919:SF20">
    <property type="entry name" value="SMALL RIBOSOMAL SUBUNIT PROTEIN BS16M"/>
    <property type="match status" value="1"/>
</dbReference>
<dbReference type="HAMAP" id="MF_00385">
    <property type="entry name" value="Ribosomal_bS16"/>
    <property type="match status" value="1"/>
</dbReference>
<dbReference type="AlphaFoldDB" id="A0A2Z5ZB36"/>
<dbReference type="Pfam" id="PF00886">
    <property type="entry name" value="Ribosomal_S16"/>
    <property type="match status" value="1"/>
</dbReference>
<reference evidence="4" key="1">
    <citation type="submission" date="2018-02" db="EMBL/GenBank/DDBJ databases">
        <title>Evolution and diversity of non-photosynthetic diatom plastid genomes.</title>
        <authorList>
            <person name="Kamikawa R."/>
            <person name="Ishii K."/>
        </authorList>
    </citation>
    <scope>NUCLEOTIDE SEQUENCE</scope>
    <source>
        <strain evidence="4">PL1-4</strain>
    </source>
</reference>
<proteinExistence type="inferred from homology"/>
<dbReference type="EMBL" id="AP018506">
    <property type="protein sequence ID" value="BBC77586.1"/>
    <property type="molecule type" value="Genomic_DNA"/>
</dbReference>